<dbReference type="SUPFAM" id="SSF50985">
    <property type="entry name" value="RCC1/BLIP-II"/>
    <property type="match status" value="1"/>
</dbReference>
<dbReference type="InterPro" id="IPR000408">
    <property type="entry name" value="Reg_chr_condens"/>
</dbReference>
<dbReference type="InterPro" id="IPR009091">
    <property type="entry name" value="RCC1/BLIP-II"/>
</dbReference>
<gene>
    <name evidence="1" type="primary">PocGH01_09049600</name>
    <name evidence="1" type="ORF">POCGH01_09049600</name>
</gene>
<dbReference type="InterPro" id="IPR051553">
    <property type="entry name" value="Ran_GTPase-activating"/>
</dbReference>
<dbReference type="VEuPathDB" id="PlasmoDB:POWCR01_090044900"/>
<evidence type="ECO:0000313" key="1">
    <source>
        <dbReference type="EMBL" id="SCP04759.1"/>
    </source>
</evidence>
<dbReference type="Pfam" id="PF13540">
    <property type="entry name" value="RCC1_2"/>
    <property type="match status" value="2"/>
</dbReference>
<name>A0A1D3TII6_PLAOA</name>
<dbReference type="Gene3D" id="2.130.10.30">
    <property type="entry name" value="Regulator of chromosome condensation 1/beta-lactamase-inhibitor protein II"/>
    <property type="match status" value="1"/>
</dbReference>
<dbReference type="PANTHER" id="PTHR45982">
    <property type="entry name" value="REGULATOR OF CHROMOSOME CONDENSATION"/>
    <property type="match status" value="1"/>
</dbReference>
<dbReference type="Proteomes" id="UP000242942">
    <property type="component" value="Chromosome 9"/>
</dbReference>
<dbReference type="PROSITE" id="PS00626">
    <property type="entry name" value="RCC1_2"/>
    <property type="match status" value="1"/>
</dbReference>
<organism evidence="1 2">
    <name type="scientific">Plasmodium ovale</name>
    <name type="common">malaria parasite P. ovale</name>
    <dbReference type="NCBI Taxonomy" id="36330"/>
    <lineage>
        <taxon>Eukaryota</taxon>
        <taxon>Sar</taxon>
        <taxon>Alveolata</taxon>
        <taxon>Apicomplexa</taxon>
        <taxon>Aconoidasida</taxon>
        <taxon>Haemosporida</taxon>
        <taxon>Plasmodiidae</taxon>
        <taxon>Plasmodium</taxon>
        <taxon>Plasmodium (Plasmodium)</taxon>
    </lineage>
</organism>
<dbReference type="OrthoDB" id="8068875at2759"/>
<dbReference type="PANTHER" id="PTHR45982:SF1">
    <property type="entry name" value="REGULATOR OF CHROMOSOME CONDENSATION"/>
    <property type="match status" value="1"/>
</dbReference>
<reference evidence="1 2" key="1">
    <citation type="submission" date="2016-06" db="EMBL/GenBank/DDBJ databases">
        <authorList>
            <consortium name="Pathogen Informatics"/>
        </authorList>
    </citation>
    <scope>NUCLEOTIDE SEQUENCE [LARGE SCALE GENOMIC DNA]</scope>
    <source>
        <strain evidence="1">PocGH01</strain>
    </source>
</reference>
<protein>
    <recommendedName>
        <fullName evidence="3">Regulator of chromosome condensation</fullName>
    </recommendedName>
</protein>
<dbReference type="AlphaFoldDB" id="A0A1D3TII6"/>
<evidence type="ECO:0000313" key="2">
    <source>
        <dbReference type="Proteomes" id="UP000242942"/>
    </source>
</evidence>
<dbReference type="VEuPathDB" id="PlasmoDB:PocGH01_09049600"/>
<sequence>MAVQYREGENLSNVYLYKNGELELIRELENVFIKRVCTCSNSINVLLNSKNEKRCNMLIRLDVPQNGEGTRGGSFLNISHSDMFDFNYITSDLNLYSFHSSCGTKEKCKVVHGEKSRTAKLEICLNGNQNERHLLTEDGIKNERTVLLIKSLKDELIKGENENRWHYKTDKEEMYINQMDKKQEKHVCTKWLHTNSKKIFFCSYEFYAIDKKKEVFKWNIDLQNNEKIIFNYKSKFVNYINFSVKVNIIHISCGHNHALFLSEDKNCYAFGCNDNYQVCEEKKNFYNTPILVLINKKETKKVKFIAAGYSHNVICTFENEVYGWGNNIHGQLFRQEIFVKSPTLILNQKLWTNLNKKKLKLKKKWKRSSYWTSFEDPIAVPVFGKVLNGMDKGGDNFVRCNCSWGSCSQANCTHTMCIQRKVFPDIPNVLQNGRDLTELQCINEAQYELKKLKRKNKFELEKICCGFSFSCILLKNKNCYVIGKTNLHKKGNIKMPKKINKKKKIDDIFCNFFHIIVIDHLKIRNIYPAIVQPNLDKTILLFFNFKIKKEMKFHLKLAYNYLTKRKKKKKRNNHMLDIQDGEVNQNMELLKDGYISCSNSNQMEEDGKGEKEKGKGKQNIMNNLYTDVFFHFNYDGDETQIAHLSRSKFLNVSSAHSDEQGNECRIPCKINTHIMNKKLLLTLCNSNISINYNQGIIFSQYEGKIKCIFPNNFALMENIKIKIKINKVPFHVRSDYIYVLYHFTDDEKNELLKYGKGILSKKRTSIFTKMSFVRNDLSGNTYRRNCDHKSTADSSIISDLMSGDTSYHAPHSDNDKWTDITPQFTKCSMYFSFGQKFYPSSFTVVIIKPDILNITPNYVNLHDNSVINVNMLHLSRDFDFIHVLLYNPYLQFIHIKAYYNSEARNFSFSMPLIPIAIFKKTKLDFLYFRVFASYNNLEYSKNEILLTVSNV</sequence>
<evidence type="ECO:0008006" key="3">
    <source>
        <dbReference type="Google" id="ProtNLM"/>
    </source>
</evidence>
<accession>A0A1D3TII6</accession>
<dbReference type="EMBL" id="LT594590">
    <property type="protein sequence ID" value="SCP04759.1"/>
    <property type="molecule type" value="Genomic_DNA"/>
</dbReference>
<keyword evidence="2" id="KW-1185">Reference proteome</keyword>
<proteinExistence type="predicted"/>